<organism evidence="2 3">
    <name type="scientific">Fusarium mexicanum</name>
    <dbReference type="NCBI Taxonomy" id="751941"/>
    <lineage>
        <taxon>Eukaryota</taxon>
        <taxon>Fungi</taxon>
        <taxon>Dikarya</taxon>
        <taxon>Ascomycota</taxon>
        <taxon>Pezizomycotina</taxon>
        <taxon>Sordariomycetes</taxon>
        <taxon>Hypocreomycetidae</taxon>
        <taxon>Hypocreales</taxon>
        <taxon>Nectriaceae</taxon>
        <taxon>Fusarium</taxon>
        <taxon>Fusarium fujikuroi species complex</taxon>
    </lineage>
</organism>
<dbReference type="EMBL" id="JAAOAM010000218">
    <property type="protein sequence ID" value="KAF5538487.1"/>
    <property type="molecule type" value="Genomic_DNA"/>
</dbReference>
<reference evidence="2 3" key="1">
    <citation type="submission" date="2020-05" db="EMBL/GenBank/DDBJ databases">
        <title>Identification and distribution of gene clusters putatively required for synthesis of sphingolipid metabolism inhibitors in phylogenetically diverse species of the filamentous fungus Fusarium.</title>
        <authorList>
            <person name="Kim H.-S."/>
            <person name="Busman M."/>
            <person name="Brown D.W."/>
            <person name="Divon H."/>
            <person name="Uhlig S."/>
            <person name="Proctor R.H."/>
        </authorList>
    </citation>
    <scope>NUCLEOTIDE SEQUENCE [LARGE SCALE GENOMIC DNA]</scope>
    <source>
        <strain evidence="2 3">NRRL 53147</strain>
    </source>
</reference>
<dbReference type="Proteomes" id="UP000522262">
    <property type="component" value="Unassembled WGS sequence"/>
</dbReference>
<feature type="compositionally biased region" description="Low complexity" evidence="1">
    <location>
        <begin position="155"/>
        <end position="166"/>
    </location>
</feature>
<evidence type="ECO:0000313" key="2">
    <source>
        <dbReference type="EMBL" id="KAF5538487.1"/>
    </source>
</evidence>
<accession>A0A8H5IKF9</accession>
<proteinExistence type="predicted"/>
<feature type="region of interest" description="Disordered" evidence="1">
    <location>
        <begin position="247"/>
        <end position="271"/>
    </location>
</feature>
<evidence type="ECO:0000313" key="3">
    <source>
        <dbReference type="Proteomes" id="UP000522262"/>
    </source>
</evidence>
<feature type="region of interest" description="Disordered" evidence="1">
    <location>
        <begin position="145"/>
        <end position="167"/>
    </location>
</feature>
<evidence type="ECO:0000256" key="1">
    <source>
        <dbReference type="SAM" id="MobiDB-lite"/>
    </source>
</evidence>
<dbReference type="AlphaFoldDB" id="A0A8H5IKF9"/>
<gene>
    <name evidence="2" type="ORF">FMEXI_9356</name>
</gene>
<comment type="caution">
    <text evidence="2">The sequence shown here is derived from an EMBL/GenBank/DDBJ whole genome shotgun (WGS) entry which is preliminary data.</text>
</comment>
<protein>
    <submittedName>
        <fullName evidence="2">Mei2-like protein</fullName>
    </submittedName>
</protein>
<name>A0A8H5IKF9_9HYPO</name>
<keyword evidence="3" id="KW-1185">Reference proteome</keyword>
<sequence>MKRSVENAEQVGMQLPNINHNDEALTLFDLGLFTPTAGQYFRDEQRRRHSHSMPSILLPAQWPEIQREERTRVLPGGQPYCGWRSEPGHGHLARAAKSQNFHTLANIMLRDNSSNLRTTFLIIFPSTLGDSSSPIHWVTGRPKRAALKNHRGSKDSTTSSTLASSSPDVMCEPQSCFRTFPNKDGQPPSAQIVGVSLSGGPIVCFDSGWPELFGDFVVSRFDPRRKAGSTQELHRQQKEYDAANVEDAAKDAAVQSGGGIWDGSTPKNKTI</sequence>